<evidence type="ECO:0000313" key="3">
    <source>
        <dbReference type="Proteomes" id="UP000033519"/>
    </source>
</evidence>
<name>A0ABR5DTN3_9HYPH</name>
<dbReference type="Proteomes" id="UP000033519">
    <property type="component" value="Unassembled WGS sequence"/>
</dbReference>
<dbReference type="EMBL" id="LAPV01000183">
    <property type="protein sequence ID" value="KKC31363.1"/>
    <property type="molecule type" value="Genomic_DNA"/>
</dbReference>
<sequence length="158" mass="17688">MKEAAPQPGDKIGLEHVGSQTVRIPDGQEAERNSWKVHSADELAFKQLGNRLGRSGAKKTTLDYTRDYAERRGVAEHMGVRSEIEIPRELAAAAERQTLARGSLQKVGADLAQDLRADPRKDLAPDRGDERQQRQRRNPFEDSRYWHSSGHNGAQHAV</sequence>
<reference evidence="2 3" key="1">
    <citation type="submission" date="2015-03" db="EMBL/GenBank/DDBJ databases">
        <authorList>
            <person name="Lepp D."/>
            <person name="Hassan Y.I."/>
            <person name="Li X.-Z."/>
            <person name="Zhou T."/>
        </authorList>
    </citation>
    <scope>NUCLEOTIDE SEQUENCE [LARGE SCALE GENOMIC DNA]</scope>
    <source>
        <strain evidence="2 3">Cr7-05</strain>
    </source>
</reference>
<feature type="compositionally biased region" description="Basic and acidic residues" evidence="1">
    <location>
        <begin position="113"/>
        <end position="145"/>
    </location>
</feature>
<accession>A0ABR5DTN3</accession>
<keyword evidence="3" id="KW-1185">Reference proteome</keyword>
<organism evidence="2 3">
    <name type="scientific">Devosia psychrophila</name>
    <dbReference type="NCBI Taxonomy" id="728005"/>
    <lineage>
        <taxon>Bacteria</taxon>
        <taxon>Pseudomonadati</taxon>
        <taxon>Pseudomonadota</taxon>
        <taxon>Alphaproteobacteria</taxon>
        <taxon>Hyphomicrobiales</taxon>
        <taxon>Devosiaceae</taxon>
        <taxon>Devosia</taxon>
    </lineage>
</organism>
<proteinExistence type="predicted"/>
<feature type="region of interest" description="Disordered" evidence="1">
    <location>
        <begin position="110"/>
        <end position="158"/>
    </location>
</feature>
<evidence type="ECO:0000256" key="1">
    <source>
        <dbReference type="SAM" id="MobiDB-lite"/>
    </source>
</evidence>
<protein>
    <recommendedName>
        <fullName evidence="4">MobA/MobL family protein</fullName>
    </recommendedName>
</protein>
<evidence type="ECO:0008006" key="4">
    <source>
        <dbReference type="Google" id="ProtNLM"/>
    </source>
</evidence>
<comment type="caution">
    <text evidence="2">The sequence shown here is derived from an EMBL/GenBank/DDBJ whole genome shotgun (WGS) entry which is preliminary data.</text>
</comment>
<evidence type="ECO:0000313" key="2">
    <source>
        <dbReference type="EMBL" id="KKC31363.1"/>
    </source>
</evidence>
<gene>
    <name evidence="2" type="ORF">WH91_19880</name>
</gene>